<dbReference type="GO" id="GO:0036297">
    <property type="term" value="P:interstrand cross-link repair"/>
    <property type="evidence" value="ECO:0007669"/>
    <property type="project" value="TreeGrafter"/>
</dbReference>
<comment type="caution">
    <text evidence="5">The sequence shown here is derived from an EMBL/GenBank/DDBJ whole genome shotgun (WGS) entry which is preliminary data.</text>
</comment>
<dbReference type="GO" id="GO:0006289">
    <property type="term" value="P:nucleotide-excision repair"/>
    <property type="evidence" value="ECO:0007669"/>
    <property type="project" value="TreeGrafter"/>
</dbReference>
<evidence type="ECO:0000259" key="4">
    <source>
        <dbReference type="PROSITE" id="PS51194"/>
    </source>
</evidence>
<dbReference type="SMART" id="SM00490">
    <property type="entry name" value="HELICc"/>
    <property type="match status" value="1"/>
</dbReference>
<evidence type="ECO:0000256" key="1">
    <source>
        <dbReference type="ARBA" id="ARBA00022741"/>
    </source>
</evidence>
<sequence length="798" mass="86744">MTDSTTSALLDYLRRSGPRDGRLVNITEIPGREADTAPWPSWIAEDVREAYSSLGVQSLWSHQYLSLEALHDGRDVVVATGTGSGKSLVAWAPILSDLAGKISIERLSDVGKRPTALYLAPTKALTADQLKHINRLGKVLPHAVHVASADGDTPREVKNWARGKADIVLSNPDYLHHVMLPGHQKWSRFLASLKYIIVDELHYWRGITGSHVSQVMKRLLRLARSLGASPQFIMLSATIKNPQEVGAVMSGKGEPVTVTEDGSPSGKRYLALWQPSLRADTENMNESANEEGLPTYTTGDLRISATTEAALLTTDFVERGARVLTFVRSRRGAETVAAQVHDRTSLRGREPVAAYRGGYLPEERRELERRLSEGELRAVATTNALELGIDISGLDATITAGWPGSRASLWQQVGRAGRAGEEGVSVLIASDNPLDTYLVAHPDEIIADVEANILDPTNPWVLAPHLCAAASELPLTVRDLPLFGLHDSDLLDLLTTQGYLRKRGDTWYWNITLEQRPSDLTDLRGSGRDVQVIEVDSGSVIGTVSADRADAELHPDAIYVHQGRTYHVLELSTVSADASARIATVERVSTPLRTGPGTHTSVTILEEKQSWTSPDGLVTWSLGDTQVTTRVTDYDLLRLPGLEFISNHELHMPERFLPTVSTWYTLNPGALATAGLTGDILPGALHAAEHAAIGMLPLLATCDRMDLGGLSTAQHTETLLPTVFVHDAFSGGAGYSEYGFDHAHTWMAMTYQAIAQCSCEDGCPSCIQSPKCGNRNHPLSKVGALTLLEFLLDRSPGQ</sequence>
<gene>
    <name evidence="5" type="ORF">FYJ24_00730</name>
</gene>
<feature type="domain" description="Helicase ATP-binding" evidence="3">
    <location>
        <begin position="67"/>
        <end position="241"/>
    </location>
</feature>
<evidence type="ECO:0000313" key="6">
    <source>
        <dbReference type="Proteomes" id="UP000470875"/>
    </source>
</evidence>
<dbReference type="GO" id="GO:0003676">
    <property type="term" value="F:nucleic acid binding"/>
    <property type="evidence" value="ECO:0007669"/>
    <property type="project" value="InterPro"/>
</dbReference>
<dbReference type="SMART" id="SM00487">
    <property type="entry name" value="DEXDc"/>
    <property type="match status" value="1"/>
</dbReference>
<dbReference type="InterPro" id="IPR055227">
    <property type="entry name" value="HRQ1_WHD"/>
</dbReference>
<dbReference type="Pfam" id="PF22982">
    <property type="entry name" value="WHD_HRQ1"/>
    <property type="match status" value="1"/>
</dbReference>
<dbReference type="PANTHER" id="PTHR47957:SF3">
    <property type="entry name" value="ATP-DEPENDENT HELICASE HRQ1"/>
    <property type="match status" value="1"/>
</dbReference>
<evidence type="ECO:0000313" key="5">
    <source>
        <dbReference type="EMBL" id="MSS83312.1"/>
    </source>
</evidence>
<reference evidence="5 6" key="1">
    <citation type="submission" date="2019-08" db="EMBL/GenBank/DDBJ databases">
        <title>In-depth cultivation of the pig gut microbiome towards novel bacterial diversity and tailored functional studies.</title>
        <authorList>
            <person name="Wylensek D."/>
            <person name="Hitch T.C.A."/>
            <person name="Clavel T."/>
        </authorList>
    </citation>
    <scope>NUCLEOTIDE SEQUENCE [LARGE SCALE GENOMIC DNA]</scope>
    <source>
        <strain evidence="5 6">WB03_NA08</strain>
    </source>
</reference>
<protein>
    <submittedName>
        <fullName evidence="5">DEAD/DEAH box helicase</fullName>
    </submittedName>
</protein>
<keyword evidence="1" id="KW-0547">Nucleotide-binding</keyword>
<dbReference type="Pfam" id="PF00271">
    <property type="entry name" value="Helicase_C"/>
    <property type="match status" value="1"/>
</dbReference>
<dbReference type="AlphaFoldDB" id="A0A6N7W4D0"/>
<dbReference type="RefSeq" id="WP_154542641.1">
    <property type="nucleotide sequence ID" value="NZ_VULO01000001.1"/>
</dbReference>
<dbReference type="PANTHER" id="PTHR47957">
    <property type="entry name" value="ATP-DEPENDENT HELICASE HRQ1"/>
    <property type="match status" value="1"/>
</dbReference>
<keyword evidence="5" id="KW-0347">Helicase</keyword>
<dbReference type="EMBL" id="VULO01000001">
    <property type="protein sequence ID" value="MSS83312.1"/>
    <property type="molecule type" value="Genomic_DNA"/>
</dbReference>
<keyword evidence="6" id="KW-1185">Reference proteome</keyword>
<dbReference type="InterPro" id="IPR022307">
    <property type="entry name" value="Helicase_put_actinobac"/>
</dbReference>
<accession>A0A6N7W4D0</accession>
<dbReference type="InterPro" id="IPR018973">
    <property type="entry name" value="MZB"/>
</dbReference>
<keyword evidence="5" id="KW-0378">Hydrolase</keyword>
<dbReference type="InterPro" id="IPR001650">
    <property type="entry name" value="Helicase_C-like"/>
</dbReference>
<evidence type="ECO:0000259" key="3">
    <source>
        <dbReference type="PROSITE" id="PS51192"/>
    </source>
</evidence>
<dbReference type="GO" id="GO:0005524">
    <property type="term" value="F:ATP binding"/>
    <property type="evidence" value="ECO:0007669"/>
    <property type="project" value="UniProtKB-KW"/>
</dbReference>
<dbReference type="CDD" id="cd17923">
    <property type="entry name" value="DEXHc_Hrq1-like"/>
    <property type="match status" value="1"/>
</dbReference>
<proteinExistence type="predicted"/>
<feature type="domain" description="Helicase C-terminal" evidence="4">
    <location>
        <begin position="311"/>
        <end position="465"/>
    </location>
</feature>
<dbReference type="Gene3D" id="3.40.50.300">
    <property type="entry name" value="P-loop containing nucleotide triphosphate hydrolases"/>
    <property type="match status" value="2"/>
</dbReference>
<dbReference type="InterPro" id="IPR027417">
    <property type="entry name" value="P-loop_NTPase"/>
</dbReference>
<dbReference type="InterPro" id="IPR011545">
    <property type="entry name" value="DEAD/DEAH_box_helicase_dom"/>
</dbReference>
<dbReference type="Pfam" id="PF00270">
    <property type="entry name" value="DEAD"/>
    <property type="match status" value="1"/>
</dbReference>
<dbReference type="CDD" id="cd18797">
    <property type="entry name" value="SF2_C_Hrq"/>
    <property type="match status" value="1"/>
</dbReference>
<evidence type="ECO:0000256" key="2">
    <source>
        <dbReference type="ARBA" id="ARBA00022840"/>
    </source>
</evidence>
<dbReference type="PROSITE" id="PS51194">
    <property type="entry name" value="HELICASE_CTER"/>
    <property type="match status" value="1"/>
</dbReference>
<name>A0A6N7W4D0_9ACTO</name>
<dbReference type="PROSITE" id="PS51192">
    <property type="entry name" value="HELICASE_ATP_BIND_1"/>
    <property type="match status" value="1"/>
</dbReference>
<dbReference type="Pfam" id="PF09369">
    <property type="entry name" value="MZB"/>
    <property type="match status" value="1"/>
</dbReference>
<dbReference type="InterPro" id="IPR014001">
    <property type="entry name" value="Helicase_ATP-bd"/>
</dbReference>
<dbReference type="Proteomes" id="UP000470875">
    <property type="component" value="Unassembled WGS sequence"/>
</dbReference>
<dbReference type="NCBIfam" id="TIGR03817">
    <property type="entry name" value="DECH_helic"/>
    <property type="match status" value="1"/>
</dbReference>
<keyword evidence="2" id="KW-0067">ATP-binding</keyword>
<organism evidence="5 6">
    <name type="scientific">Scrofimicrobium canadense</name>
    <dbReference type="NCBI Taxonomy" id="2652290"/>
    <lineage>
        <taxon>Bacteria</taxon>
        <taxon>Bacillati</taxon>
        <taxon>Actinomycetota</taxon>
        <taxon>Actinomycetes</taxon>
        <taxon>Actinomycetales</taxon>
        <taxon>Actinomycetaceae</taxon>
        <taxon>Scrofimicrobium</taxon>
    </lineage>
</organism>
<dbReference type="GO" id="GO:0043138">
    <property type="term" value="F:3'-5' DNA helicase activity"/>
    <property type="evidence" value="ECO:0007669"/>
    <property type="project" value="TreeGrafter"/>
</dbReference>
<dbReference type="SUPFAM" id="SSF52540">
    <property type="entry name" value="P-loop containing nucleoside triphosphate hydrolases"/>
    <property type="match status" value="1"/>
</dbReference>